<keyword evidence="2" id="KW-0227">DNA damage</keyword>
<sequence>MILCVRLHTGETPAGGGSGRARLSDLLALAQDISPAVQELPPDTAIVDVRGAERYFGQDAAGLAALLRVRVLAHLGAGCTIGVAATPMLARMAARQAAPGTTLVVGDDEREVRGFLGPRPVAALPGVGAATARVLRSYGIDTVGKTAAVPLSTLQRITGVRVGRELYEKAHGIDRTAVAADTAATRSYTAERSFRRDELDQDVQGRALLSIAGELGVRMRGTGQVCRSLTLTVRYADRTTTVRTRMLREPTAHSAALADAVRRIHGALGLQRARVRGLSVRAEGLMPAERATRQLTFDPVDDRARRIEAVADRARARFGPRAVMPGSLPRPEGDPGDPGDSGGH</sequence>
<evidence type="ECO:0000256" key="4">
    <source>
        <dbReference type="SAM" id="MobiDB-lite"/>
    </source>
</evidence>
<dbReference type="Pfam" id="PF11799">
    <property type="entry name" value="IMS_C"/>
    <property type="match status" value="1"/>
</dbReference>
<dbReference type="Gene3D" id="1.10.150.20">
    <property type="entry name" value="5' to 3' exonuclease, C-terminal subdomain"/>
    <property type="match status" value="1"/>
</dbReference>
<evidence type="ECO:0000256" key="1">
    <source>
        <dbReference type="ARBA" id="ARBA00010945"/>
    </source>
</evidence>
<gene>
    <name evidence="6" type="ORF">GCM10009654_09300</name>
</gene>
<comment type="similarity">
    <text evidence="1">Belongs to the DNA polymerase type-Y family.</text>
</comment>
<accession>A0ABN1ULV4</accession>
<name>A0ABN1ULV4_9ACTN</name>
<dbReference type="SUPFAM" id="SSF56672">
    <property type="entry name" value="DNA/RNA polymerases"/>
    <property type="match status" value="1"/>
</dbReference>
<dbReference type="PANTHER" id="PTHR35369:SF2">
    <property type="entry name" value="BLR3025 PROTEIN"/>
    <property type="match status" value="1"/>
</dbReference>
<dbReference type="InterPro" id="IPR043502">
    <property type="entry name" value="DNA/RNA_pol_sf"/>
</dbReference>
<feature type="region of interest" description="Disordered" evidence="4">
    <location>
        <begin position="319"/>
        <end position="344"/>
    </location>
</feature>
<dbReference type="InterPro" id="IPR053848">
    <property type="entry name" value="IMS_HHH_1"/>
</dbReference>
<proteinExistence type="inferred from homology"/>
<keyword evidence="7" id="KW-1185">Reference proteome</keyword>
<dbReference type="InterPro" id="IPR050356">
    <property type="entry name" value="SulA_CellDiv_inhibitor"/>
</dbReference>
<comment type="function">
    <text evidence="3">Poorly processive, error-prone DNA polymerase involved in untargeted mutagenesis. Copies undamaged DNA at stalled replication forks, which arise in vivo from mismatched or misaligned primer ends. These misaligned primers can be extended by PolIV. Exhibits no 3'-5' exonuclease (proofreading) activity. May be involved in translesional synthesis, in conjunction with the beta clamp from PolIII.</text>
</comment>
<evidence type="ECO:0000256" key="3">
    <source>
        <dbReference type="ARBA" id="ARBA00025589"/>
    </source>
</evidence>
<evidence type="ECO:0000259" key="5">
    <source>
        <dbReference type="PROSITE" id="PS50173"/>
    </source>
</evidence>
<protein>
    <recommendedName>
        <fullName evidence="5">UmuC domain-containing protein</fullName>
    </recommendedName>
</protein>
<dbReference type="Proteomes" id="UP001501371">
    <property type="component" value="Unassembled WGS sequence"/>
</dbReference>
<dbReference type="Pfam" id="PF00817">
    <property type="entry name" value="IMS"/>
    <property type="match status" value="1"/>
</dbReference>
<evidence type="ECO:0000256" key="2">
    <source>
        <dbReference type="ARBA" id="ARBA00022763"/>
    </source>
</evidence>
<evidence type="ECO:0000313" key="7">
    <source>
        <dbReference type="Proteomes" id="UP001501371"/>
    </source>
</evidence>
<dbReference type="InterPro" id="IPR001126">
    <property type="entry name" value="UmuC"/>
</dbReference>
<reference evidence="6 7" key="1">
    <citation type="journal article" date="2019" name="Int. J. Syst. Evol. Microbiol.">
        <title>The Global Catalogue of Microorganisms (GCM) 10K type strain sequencing project: providing services to taxonomists for standard genome sequencing and annotation.</title>
        <authorList>
            <consortium name="The Broad Institute Genomics Platform"/>
            <consortium name="The Broad Institute Genome Sequencing Center for Infectious Disease"/>
            <person name="Wu L."/>
            <person name="Ma J."/>
        </authorList>
    </citation>
    <scope>NUCLEOTIDE SEQUENCE [LARGE SCALE GENOMIC DNA]</scope>
    <source>
        <strain evidence="6 7">JCM 12696</strain>
    </source>
</reference>
<evidence type="ECO:0000313" key="6">
    <source>
        <dbReference type="EMBL" id="GAA1155763.1"/>
    </source>
</evidence>
<dbReference type="InterPro" id="IPR036775">
    <property type="entry name" value="DNA_pol_Y-fam_lit_finger_sf"/>
</dbReference>
<feature type="domain" description="UmuC" evidence="5">
    <location>
        <begin position="26"/>
        <end position="128"/>
    </location>
</feature>
<organism evidence="6 7">
    <name type="scientific">Streptomyces hebeiensis</name>
    <dbReference type="NCBI Taxonomy" id="229486"/>
    <lineage>
        <taxon>Bacteria</taxon>
        <taxon>Bacillati</taxon>
        <taxon>Actinomycetota</taxon>
        <taxon>Actinomycetes</taxon>
        <taxon>Kitasatosporales</taxon>
        <taxon>Streptomycetaceae</taxon>
        <taxon>Streptomyces</taxon>
    </lineage>
</organism>
<dbReference type="RefSeq" id="WP_344270482.1">
    <property type="nucleotide sequence ID" value="NZ_BAAAKV010000006.1"/>
</dbReference>
<comment type="caution">
    <text evidence="6">The sequence shown here is derived from an EMBL/GenBank/DDBJ whole genome shotgun (WGS) entry which is preliminary data.</text>
</comment>
<dbReference type="Pfam" id="PF21999">
    <property type="entry name" value="IMS_HHH_1"/>
    <property type="match status" value="1"/>
</dbReference>
<dbReference type="InterPro" id="IPR043128">
    <property type="entry name" value="Rev_trsase/Diguanyl_cyclase"/>
</dbReference>
<dbReference type="SUPFAM" id="SSF100879">
    <property type="entry name" value="Lesion bypass DNA polymerase (Y-family), little finger domain"/>
    <property type="match status" value="1"/>
</dbReference>
<dbReference type="InterPro" id="IPR017961">
    <property type="entry name" value="DNA_pol_Y-fam_little_finger"/>
</dbReference>
<dbReference type="Gene3D" id="3.30.70.270">
    <property type="match status" value="1"/>
</dbReference>
<dbReference type="EMBL" id="BAAAKV010000006">
    <property type="protein sequence ID" value="GAA1155763.1"/>
    <property type="molecule type" value="Genomic_DNA"/>
</dbReference>
<dbReference type="Gene3D" id="3.30.1490.100">
    <property type="entry name" value="DNA polymerase, Y-family, little finger domain"/>
    <property type="match status" value="1"/>
</dbReference>
<dbReference type="PROSITE" id="PS50173">
    <property type="entry name" value="UMUC"/>
    <property type="match status" value="1"/>
</dbReference>
<dbReference type="PANTHER" id="PTHR35369">
    <property type="entry name" value="BLR3025 PROTEIN-RELATED"/>
    <property type="match status" value="1"/>
</dbReference>